<dbReference type="GO" id="GO:0000162">
    <property type="term" value="P:L-tryptophan biosynthetic process"/>
    <property type="evidence" value="ECO:0007669"/>
    <property type="project" value="TreeGrafter"/>
</dbReference>
<feature type="active site" description="Proton donor" evidence="12">
    <location>
        <position position="129"/>
    </location>
</feature>
<comment type="subcellular location">
    <subcellularLocation>
        <location evidence="2 12 14">Cytoplasm</location>
    </subcellularLocation>
</comment>
<dbReference type="EMBL" id="QRPK01000002">
    <property type="protein sequence ID" value="RHM15245.1"/>
    <property type="molecule type" value="Genomic_DNA"/>
</dbReference>
<dbReference type="SUPFAM" id="SSF51366">
    <property type="entry name" value="Ribulose-phoshate binding barrel"/>
    <property type="match status" value="1"/>
</dbReference>
<evidence type="ECO:0000256" key="4">
    <source>
        <dbReference type="ARBA" id="ARBA00009667"/>
    </source>
</evidence>
<evidence type="ECO:0000256" key="12">
    <source>
        <dbReference type="HAMAP-Rule" id="MF_01014"/>
    </source>
</evidence>
<gene>
    <name evidence="12 15" type="primary">hisA</name>
    <name evidence="15" type="ORF">DWZ83_00910</name>
</gene>
<keyword evidence="8 12" id="KW-0028">Amino-acid biosynthesis</keyword>
<proteinExistence type="inferred from homology"/>
<dbReference type="GO" id="GO:0003949">
    <property type="term" value="F:1-(5-phosphoribosyl)-5-[(5-phosphoribosylamino)methylideneamino]imidazole-4-carboxamide isomerase activity"/>
    <property type="evidence" value="ECO:0007669"/>
    <property type="project" value="UniProtKB-UniRule"/>
</dbReference>
<dbReference type="PANTHER" id="PTHR43090:SF2">
    <property type="entry name" value="1-(5-PHOSPHORIBOSYL)-5-[(5-PHOSPHORIBOSYLAMINO)METHYLIDENEAMINO] IMIDAZOLE-4-CARBOXAMIDE ISOMERASE"/>
    <property type="match status" value="1"/>
</dbReference>
<evidence type="ECO:0000256" key="6">
    <source>
        <dbReference type="ARBA" id="ARBA00018464"/>
    </source>
</evidence>
<dbReference type="InterPro" id="IPR006062">
    <property type="entry name" value="His_biosynth"/>
</dbReference>
<feature type="active site" description="Proton acceptor" evidence="12">
    <location>
        <position position="8"/>
    </location>
</feature>
<comment type="pathway">
    <text evidence="3 12 14">Amino-acid biosynthesis; L-histidine biosynthesis; L-histidine from 5-phospho-alpha-D-ribose 1-diphosphate: step 4/9.</text>
</comment>
<evidence type="ECO:0000256" key="11">
    <source>
        <dbReference type="ARBA" id="ARBA00030547"/>
    </source>
</evidence>
<evidence type="ECO:0000256" key="1">
    <source>
        <dbReference type="ARBA" id="ARBA00000901"/>
    </source>
</evidence>
<dbReference type="RefSeq" id="WP_004797452.1">
    <property type="nucleotide sequence ID" value="NZ_CABKNA010000017.1"/>
</dbReference>
<dbReference type="CDD" id="cd04732">
    <property type="entry name" value="HisA"/>
    <property type="match status" value="1"/>
</dbReference>
<dbReference type="GeneID" id="92792433"/>
<organism evidence="15 16">
    <name type="scientific">Amedibacillus dolichus</name>
    <dbReference type="NCBI Taxonomy" id="31971"/>
    <lineage>
        <taxon>Bacteria</taxon>
        <taxon>Bacillati</taxon>
        <taxon>Bacillota</taxon>
        <taxon>Erysipelotrichia</taxon>
        <taxon>Erysipelotrichales</taxon>
        <taxon>Erysipelotrichaceae</taxon>
        <taxon>Amedibacillus</taxon>
    </lineage>
</organism>
<comment type="caution">
    <text evidence="15">The sequence shown here is derived from an EMBL/GenBank/DDBJ whole genome shotgun (WGS) entry which is preliminary data.</text>
</comment>
<evidence type="ECO:0000256" key="13">
    <source>
        <dbReference type="RuleBase" id="RU003657"/>
    </source>
</evidence>
<dbReference type="UniPathway" id="UPA00031">
    <property type="reaction ID" value="UER00009"/>
</dbReference>
<evidence type="ECO:0000256" key="5">
    <source>
        <dbReference type="ARBA" id="ARBA00012550"/>
    </source>
</evidence>
<dbReference type="InterPro" id="IPR006063">
    <property type="entry name" value="HisA_bact_arch"/>
</dbReference>
<dbReference type="InterPro" id="IPR011060">
    <property type="entry name" value="RibuloseP-bd_barrel"/>
</dbReference>
<comment type="catalytic activity">
    <reaction evidence="1 12 14">
        <text>1-(5-phospho-beta-D-ribosyl)-5-[(5-phospho-beta-D-ribosylamino)methylideneamino]imidazole-4-carboxamide = 5-[(5-phospho-1-deoxy-D-ribulos-1-ylimino)methylamino]-1-(5-phospho-beta-D-ribosyl)imidazole-4-carboxamide</text>
        <dbReference type="Rhea" id="RHEA:15469"/>
        <dbReference type="ChEBI" id="CHEBI:58435"/>
        <dbReference type="ChEBI" id="CHEBI:58525"/>
        <dbReference type="EC" id="5.3.1.16"/>
    </reaction>
</comment>
<dbReference type="EC" id="5.3.1.16" evidence="5 12"/>
<protein>
    <recommendedName>
        <fullName evidence="6 12">1-(5-phosphoribosyl)-5-[(5-phosphoribosylamino)methylideneamino] imidazole-4-carboxamide isomerase</fullName>
        <ecNumber evidence="5 12">5.3.1.16</ecNumber>
    </recommendedName>
    <alternativeName>
        <fullName evidence="11 12">Phosphoribosylformimino-5-aminoimidazole carboxamide ribotide isomerase</fullName>
    </alternativeName>
</protein>
<evidence type="ECO:0000256" key="8">
    <source>
        <dbReference type="ARBA" id="ARBA00022605"/>
    </source>
</evidence>
<dbReference type="Pfam" id="PF00977">
    <property type="entry name" value="His_biosynth"/>
    <property type="match status" value="1"/>
</dbReference>
<reference evidence="15 16" key="1">
    <citation type="submission" date="2018-08" db="EMBL/GenBank/DDBJ databases">
        <title>A genome reference for cultivated species of the human gut microbiota.</title>
        <authorList>
            <person name="Zou Y."/>
            <person name="Xue W."/>
            <person name="Luo G."/>
        </authorList>
    </citation>
    <scope>NUCLEOTIDE SEQUENCE [LARGE SCALE GENOMIC DNA]</scope>
    <source>
        <strain evidence="15 16">AF35-6BH</strain>
    </source>
</reference>
<evidence type="ECO:0000256" key="7">
    <source>
        <dbReference type="ARBA" id="ARBA00022490"/>
    </source>
</evidence>
<dbReference type="OrthoDB" id="9807749at2"/>
<evidence type="ECO:0000256" key="10">
    <source>
        <dbReference type="ARBA" id="ARBA00023235"/>
    </source>
</evidence>
<dbReference type="Proteomes" id="UP000284868">
    <property type="component" value="Unassembled WGS sequence"/>
</dbReference>
<keyword evidence="9 12" id="KW-0368">Histidine biosynthesis</keyword>
<dbReference type="HAMAP" id="MF_01014">
    <property type="entry name" value="HisA"/>
    <property type="match status" value="1"/>
</dbReference>
<comment type="similarity">
    <text evidence="4 12 13">Belongs to the HisA/HisF family.</text>
</comment>
<evidence type="ECO:0000256" key="9">
    <source>
        <dbReference type="ARBA" id="ARBA00023102"/>
    </source>
</evidence>
<accession>A0A415PR68</accession>
<name>A0A415PR68_9FIRM</name>
<evidence type="ECO:0000256" key="2">
    <source>
        <dbReference type="ARBA" id="ARBA00004496"/>
    </source>
</evidence>
<dbReference type="AlphaFoldDB" id="A0A415PR68"/>
<keyword evidence="16" id="KW-1185">Reference proteome</keyword>
<evidence type="ECO:0000256" key="3">
    <source>
        <dbReference type="ARBA" id="ARBA00005133"/>
    </source>
</evidence>
<keyword evidence="10 12" id="KW-0413">Isomerase</keyword>
<dbReference type="InterPro" id="IPR044524">
    <property type="entry name" value="Isoase_HisA-like"/>
</dbReference>
<dbReference type="InterPro" id="IPR023016">
    <property type="entry name" value="HisA/PriA"/>
</dbReference>
<keyword evidence="7 12" id="KW-0963">Cytoplasm</keyword>
<dbReference type="Gene3D" id="3.20.20.70">
    <property type="entry name" value="Aldolase class I"/>
    <property type="match status" value="1"/>
</dbReference>
<dbReference type="PANTHER" id="PTHR43090">
    <property type="entry name" value="1-(5-PHOSPHORIBOSYL)-5-[(5-PHOSPHORIBOSYLAMINO)METHYLIDENEAMINO] IMIDAZOLE-4-CARBOXAMIDE ISOMERASE"/>
    <property type="match status" value="1"/>
</dbReference>
<evidence type="ECO:0000256" key="14">
    <source>
        <dbReference type="RuleBase" id="RU003658"/>
    </source>
</evidence>
<dbReference type="GO" id="GO:0005737">
    <property type="term" value="C:cytoplasm"/>
    <property type="evidence" value="ECO:0007669"/>
    <property type="project" value="UniProtKB-SubCell"/>
</dbReference>
<evidence type="ECO:0000313" key="15">
    <source>
        <dbReference type="EMBL" id="RHM15245.1"/>
    </source>
</evidence>
<sequence length="238" mass="25846">MIILPAMDLLDGKPVRLYQGDYKRKESVGDDAFLIARQFKAAGASYLHLVDLNGAKMGKPCNFALIQKIVAEIGIPVEVGGGIRTFSDIERYLQCGAKRIILGTAALENPSFLKEALCRYGDRLAVGLDCKDGYVYGNGWLSASQTDYITFAKEMELLGVKTLIVTDISRDGTMQGPNLAMLKKLSKAVNIQLIASGGIRDLHHIKQLCELGIYGAITGKALYANTLSLKEAIEESEG</sequence>
<dbReference type="GO" id="GO:0000105">
    <property type="term" value="P:L-histidine biosynthetic process"/>
    <property type="evidence" value="ECO:0007669"/>
    <property type="project" value="UniProtKB-UniRule"/>
</dbReference>
<evidence type="ECO:0000313" key="16">
    <source>
        <dbReference type="Proteomes" id="UP000284868"/>
    </source>
</evidence>
<dbReference type="NCBIfam" id="TIGR00007">
    <property type="entry name" value="1-(5-phosphoribosyl)-5-[(5-phosphoribosylamino)methylideneamino]imidazole-4-carboxamide isomerase"/>
    <property type="match status" value="1"/>
</dbReference>
<dbReference type="FunFam" id="3.20.20.70:FF:000009">
    <property type="entry name" value="1-(5-phosphoribosyl)-5-[(5-phosphoribosylamino)methylideneamino] imidazole-4-carboxamide isomerase"/>
    <property type="match status" value="1"/>
</dbReference>
<dbReference type="InterPro" id="IPR013785">
    <property type="entry name" value="Aldolase_TIM"/>
</dbReference>